<evidence type="ECO:0000313" key="1">
    <source>
        <dbReference type="Proteomes" id="UP000887580"/>
    </source>
</evidence>
<dbReference type="WBParaSite" id="PS1159_v2.g10669.t1">
    <property type="protein sequence ID" value="PS1159_v2.g10669.t1"/>
    <property type="gene ID" value="PS1159_v2.g10669"/>
</dbReference>
<reference evidence="2" key="1">
    <citation type="submission" date="2022-11" db="UniProtKB">
        <authorList>
            <consortium name="WormBaseParasite"/>
        </authorList>
    </citation>
    <scope>IDENTIFICATION</scope>
</reference>
<accession>A0AC35EU89</accession>
<proteinExistence type="predicted"/>
<name>A0AC35EU89_9BILA</name>
<protein>
    <submittedName>
        <fullName evidence="2">Uncharacterized protein</fullName>
    </submittedName>
</protein>
<dbReference type="Proteomes" id="UP000887580">
    <property type="component" value="Unplaced"/>
</dbReference>
<organism evidence="1 2">
    <name type="scientific">Panagrolaimus sp. PS1159</name>
    <dbReference type="NCBI Taxonomy" id="55785"/>
    <lineage>
        <taxon>Eukaryota</taxon>
        <taxon>Metazoa</taxon>
        <taxon>Ecdysozoa</taxon>
        <taxon>Nematoda</taxon>
        <taxon>Chromadorea</taxon>
        <taxon>Rhabditida</taxon>
        <taxon>Tylenchina</taxon>
        <taxon>Panagrolaimomorpha</taxon>
        <taxon>Panagrolaimoidea</taxon>
        <taxon>Panagrolaimidae</taxon>
        <taxon>Panagrolaimus</taxon>
    </lineage>
</organism>
<sequence>MLTNLNETLIDLFKDGHLECLEKEKCIECLNGRDKCQKLIDDLKEFEKERTERTFSIRIEAYDVTEQSNEGMKPINEIKKAADELLNELLCKKADDDVYEIEKKAIKVGEKVKVAEENAGKVAEEEAQKEAEESKK</sequence>
<evidence type="ECO:0000313" key="2">
    <source>
        <dbReference type="WBParaSite" id="PS1159_v2.g10669.t1"/>
    </source>
</evidence>